<keyword evidence="1" id="KW-0880">Kelch repeat</keyword>
<keyword evidence="3" id="KW-1133">Transmembrane helix</keyword>
<dbReference type="Proteomes" id="UP000187209">
    <property type="component" value="Unassembled WGS sequence"/>
</dbReference>
<evidence type="ECO:0008006" key="6">
    <source>
        <dbReference type="Google" id="ProtNLM"/>
    </source>
</evidence>
<reference evidence="4 5" key="1">
    <citation type="submission" date="2016-11" db="EMBL/GenBank/DDBJ databases">
        <title>The macronuclear genome of Stentor coeruleus: a giant cell with tiny introns.</title>
        <authorList>
            <person name="Slabodnick M."/>
            <person name="Ruby J.G."/>
            <person name="Reiff S.B."/>
            <person name="Swart E.C."/>
            <person name="Gosai S."/>
            <person name="Prabakaran S."/>
            <person name="Witkowska E."/>
            <person name="Larue G.E."/>
            <person name="Fisher S."/>
            <person name="Freeman R.M."/>
            <person name="Gunawardena J."/>
            <person name="Chu W."/>
            <person name="Stover N.A."/>
            <person name="Gregory B.D."/>
            <person name="Nowacki M."/>
            <person name="Derisi J."/>
            <person name="Roy S.W."/>
            <person name="Marshall W.F."/>
            <person name="Sood P."/>
        </authorList>
    </citation>
    <scope>NUCLEOTIDE SEQUENCE [LARGE SCALE GENOMIC DNA]</scope>
    <source>
        <strain evidence="4">WM001</strain>
    </source>
</reference>
<evidence type="ECO:0000256" key="3">
    <source>
        <dbReference type="SAM" id="Phobius"/>
    </source>
</evidence>
<dbReference type="SUPFAM" id="SSF117281">
    <property type="entry name" value="Kelch motif"/>
    <property type="match status" value="1"/>
</dbReference>
<dbReference type="SMART" id="SM01411">
    <property type="entry name" value="Ephrin_rec_like"/>
    <property type="match status" value="2"/>
</dbReference>
<keyword evidence="3" id="KW-0812">Transmembrane</keyword>
<dbReference type="InterPro" id="IPR015915">
    <property type="entry name" value="Kelch-typ_b-propeller"/>
</dbReference>
<keyword evidence="2" id="KW-0677">Repeat</keyword>
<dbReference type="Gene3D" id="2.120.10.80">
    <property type="entry name" value="Kelch-type beta propeller"/>
    <property type="match status" value="1"/>
</dbReference>
<protein>
    <recommendedName>
        <fullName evidence="6">Tyrosine-protein kinase ephrin type A/B receptor-like domain-containing protein</fullName>
    </recommendedName>
</protein>
<dbReference type="PANTHER" id="PTHR46093:SF18">
    <property type="entry name" value="FIBRONECTIN TYPE-III DOMAIN-CONTAINING PROTEIN"/>
    <property type="match status" value="1"/>
</dbReference>
<dbReference type="SUPFAM" id="SSF57184">
    <property type="entry name" value="Growth factor receptor domain"/>
    <property type="match status" value="1"/>
</dbReference>
<dbReference type="CDD" id="cd00185">
    <property type="entry name" value="TNFRSF"/>
    <property type="match status" value="1"/>
</dbReference>
<feature type="transmembrane region" description="Helical" evidence="3">
    <location>
        <begin position="487"/>
        <end position="505"/>
    </location>
</feature>
<evidence type="ECO:0000313" key="5">
    <source>
        <dbReference type="Proteomes" id="UP000187209"/>
    </source>
</evidence>
<keyword evidence="5" id="KW-1185">Reference proteome</keyword>
<keyword evidence="3" id="KW-0472">Membrane</keyword>
<name>A0A1R2B1W9_9CILI</name>
<dbReference type="InterPro" id="IPR009030">
    <property type="entry name" value="Growth_fac_rcpt_cys_sf"/>
</dbReference>
<feature type="transmembrane region" description="Helical" evidence="3">
    <location>
        <begin position="538"/>
        <end position="563"/>
    </location>
</feature>
<dbReference type="Pfam" id="PF24681">
    <property type="entry name" value="Kelch_KLHDC2_KLHL20_DRC7"/>
    <property type="match status" value="1"/>
</dbReference>
<proteinExistence type="predicted"/>
<dbReference type="AlphaFoldDB" id="A0A1R2B1W9"/>
<dbReference type="EMBL" id="MPUH01001054">
    <property type="protein sequence ID" value="OMJ70783.1"/>
    <property type="molecule type" value="Genomic_DNA"/>
</dbReference>
<sequence length="866" mass="98585">MSLDAIIESFVIDDFIVLLTPSSKIIAFSLYTNTSNISYLETFQHPLNSGHTSYKNSIYIFGGLSNKILNNELTTISTDTFHNASSKLLSNNQISPSLRSKSALFSVRNKLYLFAGQDHTGFLNDLWSFSPSLKIWSHIIYTNKGPSPRHSFAYASKGDIIIIWGGITESGYSNELFIYNIITNKWTEIYIASKQQPSKRYGACMIIDFPLIYIGGGANEFGICTDVWIYDLRKGQYIKTNYYVDRIYAYCFMDNGEIQYRSGEDPTLLVSNIFDKSLIGQLVSGVIIQKFSNGLFIAAGMKNSGTLNDDFIYYNIRIIVKGVVSDIPCNSMFAYHGSSFYYFSGSYYINKNKVFNFLPRAKFAKFNLGSMCENYNCTFECSPGFVLKEFKCVICPPGTYLYNNTCIPCNKGYFNPLQGASSIFQCYPCPEGSYNDKQGSSLCKICPIGYVCYAGSTAPELLKAKSEILMSEASSAKVEEYSREEEYFMGFIGFSISFILFIYYFRSDRFRKFIIKLDLFQSIHNHEIGKKIRLQKNLLGATFTVLFYISFACIGSNMIYYYFMQNQNKEYSLVPLVLLDNIFKDFQADFEVSVRIKKYADQCIISNKTGILETLVFTKCSDNILISIENLKRQKISNKCMLLDDNSCLVKISCEKCRIDKSSQMNFIFKGDFSYSSGFLVNFTSNSYITKSHQTSLSEIYPNKNNVFAGINPSVFTFLLTPSLCEVSKFFEITYLTGYQSQVYMLPIEGSERNVKDLFLPSELRLKIVLKKDDHGLLSKISIKEIFFSLLGGLFGSFNGLMTLFAFLIIMCEKISKRNVLNKSISQLQDVIKQRIHFISVFRDFIVDVSKEENMFPMSSVPSTEN</sequence>
<dbReference type="OrthoDB" id="292123at2759"/>
<accession>A0A1R2B1W9</accession>
<evidence type="ECO:0000313" key="4">
    <source>
        <dbReference type="EMBL" id="OMJ70783.1"/>
    </source>
</evidence>
<comment type="caution">
    <text evidence="4">The sequence shown here is derived from an EMBL/GenBank/DDBJ whole genome shotgun (WGS) entry which is preliminary data.</text>
</comment>
<organism evidence="4 5">
    <name type="scientific">Stentor coeruleus</name>
    <dbReference type="NCBI Taxonomy" id="5963"/>
    <lineage>
        <taxon>Eukaryota</taxon>
        <taxon>Sar</taxon>
        <taxon>Alveolata</taxon>
        <taxon>Ciliophora</taxon>
        <taxon>Postciliodesmatophora</taxon>
        <taxon>Heterotrichea</taxon>
        <taxon>Heterotrichida</taxon>
        <taxon>Stentoridae</taxon>
        <taxon>Stentor</taxon>
    </lineage>
</organism>
<gene>
    <name evidence="4" type="ORF">SteCoe_31153</name>
</gene>
<feature type="transmembrane region" description="Helical" evidence="3">
    <location>
        <begin position="786"/>
        <end position="810"/>
    </location>
</feature>
<dbReference type="PANTHER" id="PTHR46093">
    <property type="entry name" value="ACYL-COA-BINDING DOMAIN-CONTAINING PROTEIN 5"/>
    <property type="match status" value="1"/>
</dbReference>
<dbReference type="Gene3D" id="2.10.50.10">
    <property type="entry name" value="Tumor Necrosis Factor Receptor, subunit A, domain 2"/>
    <property type="match status" value="1"/>
</dbReference>
<evidence type="ECO:0000256" key="2">
    <source>
        <dbReference type="ARBA" id="ARBA00022737"/>
    </source>
</evidence>
<evidence type="ECO:0000256" key="1">
    <source>
        <dbReference type="ARBA" id="ARBA00022441"/>
    </source>
</evidence>